<comment type="similarity">
    <text evidence="1">Belongs to the peptidase S12 family.</text>
</comment>
<dbReference type="Proteomes" id="UP000813444">
    <property type="component" value="Unassembled WGS sequence"/>
</dbReference>
<dbReference type="PANTHER" id="PTHR46825">
    <property type="entry name" value="D-ALANYL-D-ALANINE-CARBOXYPEPTIDASE/ENDOPEPTIDASE AMPH"/>
    <property type="match status" value="1"/>
</dbReference>
<evidence type="ECO:0000256" key="1">
    <source>
        <dbReference type="ARBA" id="ARBA00038215"/>
    </source>
</evidence>
<dbReference type="Pfam" id="PF00144">
    <property type="entry name" value="Beta-lactamase"/>
    <property type="match status" value="1"/>
</dbReference>
<gene>
    <name evidence="3" type="ORF">B0I35DRAFT_474193</name>
</gene>
<organism evidence="3 4">
    <name type="scientific">Stachybotrys elegans</name>
    <dbReference type="NCBI Taxonomy" id="80388"/>
    <lineage>
        <taxon>Eukaryota</taxon>
        <taxon>Fungi</taxon>
        <taxon>Dikarya</taxon>
        <taxon>Ascomycota</taxon>
        <taxon>Pezizomycotina</taxon>
        <taxon>Sordariomycetes</taxon>
        <taxon>Hypocreomycetidae</taxon>
        <taxon>Hypocreales</taxon>
        <taxon>Stachybotryaceae</taxon>
        <taxon>Stachybotrys</taxon>
    </lineage>
</organism>
<dbReference type="PANTHER" id="PTHR46825:SF14">
    <property type="entry name" value="BETA-LACTAMASE-RELATED DOMAIN-CONTAINING PROTEIN"/>
    <property type="match status" value="1"/>
</dbReference>
<accession>A0A8K0T3M2</accession>
<dbReference type="OrthoDB" id="10250282at2759"/>
<proteinExistence type="inferred from homology"/>
<feature type="domain" description="Beta-lactamase-related" evidence="2">
    <location>
        <begin position="12"/>
        <end position="91"/>
    </location>
</feature>
<dbReference type="AlphaFoldDB" id="A0A8K0T3M2"/>
<comment type="caution">
    <text evidence="3">The sequence shown here is derived from an EMBL/GenBank/DDBJ whole genome shotgun (WGS) entry which is preliminary data.</text>
</comment>
<dbReference type="Gene3D" id="3.40.710.10">
    <property type="entry name" value="DD-peptidase/beta-lactamase superfamily"/>
    <property type="match status" value="1"/>
</dbReference>
<evidence type="ECO:0000259" key="2">
    <source>
        <dbReference type="Pfam" id="PF00144"/>
    </source>
</evidence>
<reference evidence="3" key="1">
    <citation type="journal article" date="2021" name="Nat. Commun.">
        <title>Genetic determinants of endophytism in the Arabidopsis root mycobiome.</title>
        <authorList>
            <person name="Mesny F."/>
            <person name="Miyauchi S."/>
            <person name="Thiergart T."/>
            <person name="Pickel B."/>
            <person name="Atanasova L."/>
            <person name="Karlsson M."/>
            <person name="Huettel B."/>
            <person name="Barry K.W."/>
            <person name="Haridas S."/>
            <person name="Chen C."/>
            <person name="Bauer D."/>
            <person name="Andreopoulos W."/>
            <person name="Pangilinan J."/>
            <person name="LaButti K."/>
            <person name="Riley R."/>
            <person name="Lipzen A."/>
            <person name="Clum A."/>
            <person name="Drula E."/>
            <person name="Henrissat B."/>
            <person name="Kohler A."/>
            <person name="Grigoriev I.V."/>
            <person name="Martin F.M."/>
            <person name="Hacquard S."/>
        </authorList>
    </citation>
    <scope>NUCLEOTIDE SEQUENCE</scope>
    <source>
        <strain evidence="3">MPI-CAGE-CH-0235</strain>
    </source>
</reference>
<dbReference type="EMBL" id="JAGPNK010000001">
    <property type="protein sequence ID" value="KAH7329616.1"/>
    <property type="molecule type" value="Genomic_DNA"/>
</dbReference>
<evidence type="ECO:0000313" key="3">
    <source>
        <dbReference type="EMBL" id="KAH7329616.1"/>
    </source>
</evidence>
<keyword evidence="4" id="KW-1185">Reference proteome</keyword>
<sequence length="121" mass="13301">MSFAAQGDLEFLLPPDQLVPAVANLETVAPFRQQWSYNNWGYNVAGALIEKLSDKPFSQYLQEAVLDPLSLANTTTSPCLDDQSDFADAHVAYSDGTTHPVLVDMSLRIVFLSRLEACIPP</sequence>
<dbReference type="InterPro" id="IPR001466">
    <property type="entry name" value="Beta-lactam-related"/>
</dbReference>
<protein>
    <submittedName>
        <fullName evidence="3">Beta-lactamase/transpeptidase-like protein</fullName>
    </submittedName>
</protein>
<dbReference type="SUPFAM" id="SSF56601">
    <property type="entry name" value="beta-lactamase/transpeptidase-like"/>
    <property type="match status" value="1"/>
</dbReference>
<evidence type="ECO:0000313" key="4">
    <source>
        <dbReference type="Proteomes" id="UP000813444"/>
    </source>
</evidence>
<name>A0A8K0T3M2_9HYPO</name>
<dbReference type="InterPro" id="IPR050491">
    <property type="entry name" value="AmpC-like"/>
</dbReference>
<dbReference type="InterPro" id="IPR012338">
    <property type="entry name" value="Beta-lactam/transpept-like"/>
</dbReference>